<evidence type="ECO:0000256" key="1">
    <source>
        <dbReference type="PROSITE-ProRule" id="PRU00723"/>
    </source>
</evidence>
<dbReference type="OrthoDB" id="59941at2759"/>
<evidence type="ECO:0000313" key="3">
    <source>
        <dbReference type="EMBL" id="KPI90761.1"/>
    </source>
</evidence>
<dbReference type="EMBL" id="LJSK01000002">
    <property type="protein sequence ID" value="KPI90761.1"/>
    <property type="molecule type" value="Genomic_DNA"/>
</dbReference>
<feature type="zinc finger region" description="C3H1-type" evidence="1">
    <location>
        <begin position="173"/>
        <end position="199"/>
    </location>
</feature>
<dbReference type="InterPro" id="IPR000571">
    <property type="entry name" value="Znf_CCCH"/>
</dbReference>
<comment type="caution">
    <text evidence="3">The sequence shown here is derived from an EMBL/GenBank/DDBJ whole genome shotgun (WGS) entry which is preliminary data.</text>
</comment>
<feature type="domain" description="C3H1-type" evidence="2">
    <location>
        <begin position="173"/>
        <end position="199"/>
    </location>
</feature>
<keyword evidence="1" id="KW-0863">Zinc-finger</keyword>
<accession>A0A0N1I468</accession>
<dbReference type="OMA" id="SEVCRHY"/>
<gene>
    <name evidence="3" type="ORF">ABL78_0197</name>
</gene>
<evidence type="ECO:0000313" key="4">
    <source>
        <dbReference type="Proteomes" id="UP000038009"/>
    </source>
</evidence>
<dbReference type="GO" id="GO:0008270">
    <property type="term" value="F:zinc ion binding"/>
    <property type="evidence" value="ECO:0007669"/>
    <property type="project" value="UniProtKB-KW"/>
</dbReference>
<name>A0A0N1I468_LEPSE</name>
<sequence length="259" mass="28267">MSQFVYVQSIPSETMQYYTAELVHRPPMQQMTILCPAASSSSGMHLIATPAQPQQSQQQTALNGSAYCNYQSRPTEMNNKGKVAYLVLSANPPGNAGPMSVFIQSNNPSCPTLSINQSHGGPEMYATAQIMAPQHQQSQQQHQMMTYMPMPSQVAVTKPTQPMIDPSTKLALQCSSEVCRHYLNGRCNRRKCRFLHPDLHHPVESTVMTYLAPAEPNTPVLSRTSQSGASIAPYVSSPSSSMSSFTFAGAPVPWSGQRA</sequence>
<dbReference type="Proteomes" id="UP000038009">
    <property type="component" value="Unassembled WGS sequence"/>
</dbReference>
<reference evidence="3 4" key="1">
    <citation type="journal article" date="2015" name="PLoS Pathog.">
        <title>Leptomonas seymouri: Adaptations to the Dixenous Life Cycle Analyzed by Genome Sequencing, Transcriptome Profiling and Co-infection with Leishmania donovani.</title>
        <authorList>
            <person name="Kraeva N."/>
            <person name="Butenko A."/>
            <person name="Hlavacova J."/>
            <person name="Kostygov A."/>
            <person name="Myskova J."/>
            <person name="Grybchuk D."/>
            <person name="Lestinova T."/>
            <person name="Votypka J."/>
            <person name="Volf P."/>
            <person name="Opperdoes F."/>
            <person name="Flegontov P."/>
            <person name="Lukes J."/>
            <person name="Yurchenko V."/>
        </authorList>
    </citation>
    <scope>NUCLEOTIDE SEQUENCE [LARGE SCALE GENOMIC DNA]</scope>
    <source>
        <strain evidence="3 4">ATCC 30220</strain>
    </source>
</reference>
<dbReference type="Gene3D" id="3.30.1370.210">
    <property type="match status" value="1"/>
</dbReference>
<dbReference type="VEuPathDB" id="TriTrypDB:Lsey_0002_0850"/>
<dbReference type="AlphaFoldDB" id="A0A0N1I468"/>
<keyword evidence="1" id="KW-0479">Metal-binding</keyword>
<keyword evidence="1" id="KW-0862">Zinc</keyword>
<protein>
    <recommendedName>
        <fullName evidence="2">C3H1-type domain-containing protein</fullName>
    </recommendedName>
</protein>
<proteinExistence type="predicted"/>
<keyword evidence="4" id="KW-1185">Reference proteome</keyword>
<evidence type="ECO:0000259" key="2">
    <source>
        <dbReference type="PROSITE" id="PS50103"/>
    </source>
</evidence>
<dbReference type="PROSITE" id="PS50103">
    <property type="entry name" value="ZF_C3H1"/>
    <property type="match status" value="1"/>
</dbReference>
<organism evidence="3 4">
    <name type="scientific">Leptomonas seymouri</name>
    <dbReference type="NCBI Taxonomy" id="5684"/>
    <lineage>
        <taxon>Eukaryota</taxon>
        <taxon>Discoba</taxon>
        <taxon>Euglenozoa</taxon>
        <taxon>Kinetoplastea</taxon>
        <taxon>Metakinetoplastina</taxon>
        <taxon>Trypanosomatida</taxon>
        <taxon>Trypanosomatidae</taxon>
        <taxon>Leishmaniinae</taxon>
        <taxon>Leptomonas</taxon>
    </lineage>
</organism>